<reference evidence="1 2" key="1">
    <citation type="submission" date="2023-12" db="EMBL/GenBank/DDBJ databases">
        <title>Novel species of the genus Arcicella isolated from rivers.</title>
        <authorList>
            <person name="Lu H."/>
        </authorList>
    </citation>
    <scope>NUCLEOTIDE SEQUENCE [LARGE SCALE GENOMIC DNA]</scope>
    <source>
        <strain evidence="1 2">DC25W</strain>
    </source>
</reference>
<organism evidence="1 2">
    <name type="scientific">Arcicella lustrica</name>
    <dbReference type="NCBI Taxonomy" id="2984196"/>
    <lineage>
        <taxon>Bacteria</taxon>
        <taxon>Pseudomonadati</taxon>
        <taxon>Bacteroidota</taxon>
        <taxon>Cytophagia</taxon>
        <taxon>Cytophagales</taxon>
        <taxon>Flectobacillaceae</taxon>
        <taxon>Arcicella</taxon>
    </lineage>
</organism>
<accession>A0ABU5SEG0</accession>
<keyword evidence="2" id="KW-1185">Reference proteome</keyword>
<dbReference type="RefSeq" id="WP_323256087.1">
    <property type="nucleotide sequence ID" value="NZ_JAYGIM010000003.1"/>
</dbReference>
<gene>
    <name evidence="1" type="ORF">VB798_03655</name>
</gene>
<evidence type="ECO:0000313" key="2">
    <source>
        <dbReference type="Proteomes" id="UP001302222"/>
    </source>
</evidence>
<name>A0ABU5SEG0_9BACT</name>
<comment type="caution">
    <text evidence="1">The sequence shown here is derived from an EMBL/GenBank/DDBJ whole genome shotgun (WGS) entry which is preliminary data.</text>
</comment>
<sequence length="48" mass="5250">MKILLISIGIAAIGLVCIAVAANILLQLTILHKNGVRFLPIIRRNKNE</sequence>
<dbReference type="Proteomes" id="UP001302222">
    <property type="component" value="Unassembled WGS sequence"/>
</dbReference>
<dbReference type="EMBL" id="JAYGIM010000003">
    <property type="protein sequence ID" value="MEA5425651.1"/>
    <property type="molecule type" value="Genomic_DNA"/>
</dbReference>
<protein>
    <submittedName>
        <fullName evidence="1">Uncharacterized protein</fullName>
    </submittedName>
</protein>
<evidence type="ECO:0000313" key="1">
    <source>
        <dbReference type="EMBL" id="MEA5425651.1"/>
    </source>
</evidence>
<proteinExistence type="predicted"/>